<feature type="non-terminal residue" evidence="1">
    <location>
        <position position="1"/>
    </location>
</feature>
<evidence type="ECO:0000313" key="1">
    <source>
        <dbReference type="EMBL" id="KAK0723495.1"/>
    </source>
</evidence>
<dbReference type="AlphaFoldDB" id="A0AA40AWY9"/>
<proteinExistence type="predicted"/>
<keyword evidence="2" id="KW-1185">Reference proteome</keyword>
<dbReference type="Proteomes" id="UP001172101">
    <property type="component" value="Unassembled WGS sequence"/>
</dbReference>
<reference evidence="1" key="1">
    <citation type="submission" date="2023-06" db="EMBL/GenBank/DDBJ databases">
        <title>Genome-scale phylogeny and comparative genomics of the fungal order Sordariales.</title>
        <authorList>
            <consortium name="Lawrence Berkeley National Laboratory"/>
            <person name="Hensen N."/>
            <person name="Bonometti L."/>
            <person name="Westerberg I."/>
            <person name="Brannstrom I.O."/>
            <person name="Guillou S."/>
            <person name="Cros-Aarteil S."/>
            <person name="Calhoun S."/>
            <person name="Haridas S."/>
            <person name="Kuo A."/>
            <person name="Mondo S."/>
            <person name="Pangilinan J."/>
            <person name="Riley R."/>
            <person name="LaButti K."/>
            <person name="Andreopoulos B."/>
            <person name="Lipzen A."/>
            <person name="Chen C."/>
            <person name="Yanf M."/>
            <person name="Daum C."/>
            <person name="Ng V."/>
            <person name="Clum A."/>
            <person name="Steindorff A."/>
            <person name="Ohm R."/>
            <person name="Martin F."/>
            <person name="Silar P."/>
            <person name="Natvig D."/>
            <person name="Lalanne C."/>
            <person name="Gautier V."/>
            <person name="Ament-velasquez S.L."/>
            <person name="Kruys A."/>
            <person name="Hutchinson M.I."/>
            <person name="Powell A.J."/>
            <person name="Barry K."/>
            <person name="Miller A.N."/>
            <person name="Grigoriev I.V."/>
            <person name="Debuchy R."/>
            <person name="Gladieux P."/>
            <person name="Thoren M.H."/>
            <person name="Johannesson H."/>
        </authorList>
    </citation>
    <scope>NUCLEOTIDE SEQUENCE</scope>
    <source>
        <strain evidence="1">SMH2392-1A</strain>
    </source>
</reference>
<gene>
    <name evidence="1" type="ORF">B0T26DRAFT_641964</name>
</gene>
<protein>
    <submittedName>
        <fullName evidence="1">Uncharacterized protein</fullName>
    </submittedName>
</protein>
<dbReference type="GeneID" id="85320667"/>
<evidence type="ECO:0000313" key="2">
    <source>
        <dbReference type="Proteomes" id="UP001172101"/>
    </source>
</evidence>
<dbReference type="RefSeq" id="XP_060299419.1">
    <property type="nucleotide sequence ID" value="XM_060437397.1"/>
</dbReference>
<sequence>LQFEIGDVVRIRGQTYTYKVIAITNSLITILVVNPQPDGTVLTFSPICLQSVDESRIEKVEDGG</sequence>
<comment type="caution">
    <text evidence="1">The sequence shown here is derived from an EMBL/GenBank/DDBJ whole genome shotgun (WGS) entry which is preliminary data.</text>
</comment>
<organism evidence="1 2">
    <name type="scientific">Lasiosphaeria miniovina</name>
    <dbReference type="NCBI Taxonomy" id="1954250"/>
    <lineage>
        <taxon>Eukaryota</taxon>
        <taxon>Fungi</taxon>
        <taxon>Dikarya</taxon>
        <taxon>Ascomycota</taxon>
        <taxon>Pezizomycotina</taxon>
        <taxon>Sordariomycetes</taxon>
        <taxon>Sordariomycetidae</taxon>
        <taxon>Sordariales</taxon>
        <taxon>Lasiosphaeriaceae</taxon>
        <taxon>Lasiosphaeria</taxon>
    </lineage>
</organism>
<dbReference type="EMBL" id="JAUIRO010000003">
    <property type="protein sequence ID" value="KAK0723495.1"/>
    <property type="molecule type" value="Genomic_DNA"/>
</dbReference>
<name>A0AA40AWY9_9PEZI</name>
<accession>A0AA40AWY9</accession>